<dbReference type="AlphaFoldDB" id="A0A098S4P6"/>
<proteinExistence type="predicted"/>
<comment type="caution">
    <text evidence="1">The sequence shown here is derived from an EMBL/GenBank/DDBJ whole genome shotgun (WGS) entry which is preliminary data.</text>
</comment>
<organism evidence="1 2">
    <name type="scientific">Phaeodactylibacter xiamenensis</name>
    <dbReference type="NCBI Taxonomy" id="1524460"/>
    <lineage>
        <taxon>Bacteria</taxon>
        <taxon>Pseudomonadati</taxon>
        <taxon>Bacteroidota</taxon>
        <taxon>Saprospiria</taxon>
        <taxon>Saprospirales</taxon>
        <taxon>Haliscomenobacteraceae</taxon>
        <taxon>Phaeodactylibacter</taxon>
    </lineage>
</organism>
<name>A0A098S4P6_9BACT</name>
<keyword evidence="2" id="KW-1185">Reference proteome</keyword>
<dbReference type="RefSeq" id="WP_152605119.1">
    <property type="nucleotide sequence ID" value="NZ_JBKAGJ010000008.1"/>
</dbReference>
<gene>
    <name evidence="1" type="ORF">IX84_18475</name>
</gene>
<dbReference type="EMBL" id="JPOS01000039">
    <property type="protein sequence ID" value="KGE87011.1"/>
    <property type="molecule type" value="Genomic_DNA"/>
</dbReference>
<evidence type="ECO:0000313" key="1">
    <source>
        <dbReference type="EMBL" id="KGE87011.1"/>
    </source>
</evidence>
<dbReference type="OrthoDB" id="9823271at2"/>
<sequence>MKRPVAFQLLQSFRSSEIQLFHVFLESPAFNRRQEMPLLLDYWRQNRAEPPDARAIFKAACPGQPFRKQDYYLLLSRFHKLAEQFLAWQAFQQNEQAHYTHLLQALRQRQQQPLFQRSMKKARSLNKPQDNHAADSLHFAYHLEREQYDFIDSHDRTKPTNLQQATDLLDAYYFAEKLRQTCLAHARSVINQETYKIGMIPAIEAEIKKRPSLLEHPAVLLYHACYQAVVVTGAQRSFQLLRQYIRVYKKGFPRQEIRDLYLLAINYCIRALNFGDTAFAQEALQLYEESLKEGYLLEDGYLPESTFSNMVSLALKLEYYEWVEAFIGNHSDKLKPAFRESLPWYTSAKLAYELGDTDRVLQLCAKIEARQPFLYLGTKTLQLKVLCEQEEWDAVDSLLESMRVYLQRHKDVGYHREHYLLLLQFTRRLLGLIPGDLSKIFELAAEVETTKNFREKPWMLRQISKKVKR</sequence>
<protein>
    <submittedName>
        <fullName evidence="1">Uncharacterized protein</fullName>
    </submittedName>
</protein>
<accession>A0A098S4P6</accession>
<evidence type="ECO:0000313" key="2">
    <source>
        <dbReference type="Proteomes" id="UP000029736"/>
    </source>
</evidence>
<reference evidence="1 2" key="1">
    <citation type="journal article" date="2014" name="Int. J. Syst. Evol. Microbiol.">
        <title>Phaeodactylibacter xiamenensis gen. nov., sp. nov., a member of the family Saprospiraceae isolated from the marine alga Phaeodactylum tricornutum.</title>
        <authorList>
            <person name="Chen Z.Jr."/>
            <person name="Lei X."/>
            <person name="Lai Q."/>
            <person name="Li Y."/>
            <person name="Zhang B."/>
            <person name="Zhang J."/>
            <person name="Zhang H."/>
            <person name="Yang L."/>
            <person name="Zheng W."/>
            <person name="Tian Y."/>
            <person name="Yu Z."/>
            <person name="Xu H.Jr."/>
            <person name="Zheng T."/>
        </authorList>
    </citation>
    <scope>NUCLEOTIDE SEQUENCE [LARGE SCALE GENOMIC DNA]</scope>
    <source>
        <strain evidence="1 2">KD52</strain>
    </source>
</reference>
<dbReference type="Proteomes" id="UP000029736">
    <property type="component" value="Unassembled WGS sequence"/>
</dbReference>